<reference evidence="2 3" key="1">
    <citation type="submission" date="2013-10" db="EMBL/GenBank/DDBJ databases">
        <title>The Genome Sequence of Acinetobacter brisouii CIP 110357.</title>
        <authorList>
            <consortium name="The Broad Institute Genomics Platform"/>
            <consortium name="The Broad Institute Genome Sequencing Center for Infectious Disease"/>
            <person name="Cerqueira G."/>
            <person name="Feldgarden M."/>
            <person name="Courvalin P."/>
            <person name="Grillot-Courvalin C."/>
            <person name="Clermont D."/>
            <person name="Rocha E."/>
            <person name="Yoon E.-J."/>
            <person name="Nemec A."/>
            <person name="Young S.K."/>
            <person name="Zeng Q."/>
            <person name="Gargeya S."/>
            <person name="Fitzgerald M."/>
            <person name="Abouelleil A."/>
            <person name="Alvarado L."/>
            <person name="Berlin A.M."/>
            <person name="Chapman S.B."/>
            <person name="Gainer-Dewar J."/>
            <person name="Goldberg J."/>
            <person name="Gnerre S."/>
            <person name="Griggs A."/>
            <person name="Gujja S."/>
            <person name="Hansen M."/>
            <person name="Howarth C."/>
            <person name="Imamovic A."/>
            <person name="Ireland A."/>
            <person name="Larimer J."/>
            <person name="McCowan C."/>
            <person name="Murphy C."/>
            <person name="Pearson M."/>
            <person name="Poon T.W."/>
            <person name="Priest M."/>
            <person name="Roberts A."/>
            <person name="Saif S."/>
            <person name="Shea T."/>
            <person name="Sykes S."/>
            <person name="Wortman J."/>
            <person name="Nusbaum C."/>
            <person name="Birren B."/>
        </authorList>
    </citation>
    <scope>NUCLEOTIDE SEQUENCE [LARGE SCALE GENOMIC DNA]</scope>
    <source>
        <strain evidence="2 3">CIP 110357</strain>
    </source>
</reference>
<organism evidence="2 3">
    <name type="scientific">Acinetobacter brisouii CIP 110357</name>
    <dbReference type="NCBI Taxonomy" id="1341683"/>
    <lineage>
        <taxon>Bacteria</taxon>
        <taxon>Pseudomonadati</taxon>
        <taxon>Pseudomonadota</taxon>
        <taxon>Gammaproteobacteria</taxon>
        <taxon>Moraxellales</taxon>
        <taxon>Moraxellaceae</taxon>
        <taxon>Acinetobacter</taxon>
    </lineage>
</organism>
<accession>V2VWJ7</accession>
<name>V2VWJ7_9GAMM</name>
<dbReference type="AlphaFoldDB" id="V2VWJ7"/>
<dbReference type="EMBL" id="AYEU01000003">
    <property type="protein sequence ID" value="ESK52129.1"/>
    <property type="molecule type" value="Genomic_DNA"/>
</dbReference>
<feature type="compositionally biased region" description="Basic residues" evidence="1">
    <location>
        <begin position="33"/>
        <end position="44"/>
    </location>
</feature>
<dbReference type="OrthoDB" id="6713201at2"/>
<proteinExistence type="predicted"/>
<dbReference type="HOGENOM" id="CLU_050978_0_0_6"/>
<evidence type="ECO:0000256" key="1">
    <source>
        <dbReference type="SAM" id="MobiDB-lite"/>
    </source>
</evidence>
<evidence type="ECO:0000313" key="2">
    <source>
        <dbReference type="EMBL" id="ESK52129.1"/>
    </source>
</evidence>
<dbReference type="PATRIC" id="fig|1341683.3.peg.266"/>
<gene>
    <name evidence="2" type="ORF">P255_00271</name>
</gene>
<feature type="region of interest" description="Disordered" evidence="1">
    <location>
        <begin position="219"/>
        <end position="241"/>
    </location>
</feature>
<feature type="compositionally biased region" description="Polar residues" evidence="1">
    <location>
        <begin position="222"/>
        <end position="231"/>
    </location>
</feature>
<dbReference type="Proteomes" id="UP000018418">
    <property type="component" value="Unassembled WGS sequence"/>
</dbReference>
<dbReference type="STRING" id="396323.VH98_00470"/>
<protein>
    <recommendedName>
        <fullName evidence="4">FimV domain-containing protein</fullName>
    </recommendedName>
</protein>
<feature type="region of interest" description="Disordered" evidence="1">
    <location>
        <begin position="24"/>
        <end position="67"/>
    </location>
</feature>
<dbReference type="RefSeq" id="WP_004899282.1">
    <property type="nucleotide sequence ID" value="NZ_BBTI01000003.1"/>
</dbReference>
<comment type="caution">
    <text evidence="2">The sequence shown here is derived from an EMBL/GenBank/DDBJ whole genome shotgun (WGS) entry which is preliminary data.</text>
</comment>
<evidence type="ECO:0000313" key="3">
    <source>
        <dbReference type="Proteomes" id="UP000018418"/>
    </source>
</evidence>
<sequence>MLLYIIPFVLLLVVAIVLKKRGSGQQDTDSSRSKRKFESKKKVRSGTAAPEVTDTQNTISAEAKPKELDPDLRRQIENLIREKNFNTAEAIINQALNADHEQHSLYLLLLQIHIEQNDQFSINQLMAHLRALNLYDIIAEAENRLTEKKEPVKPDTIQHTPIQLPDEAPVTTVVEPEKPAAPQVKAVDFDLLKNDLSDEAHSEPEPAHSGLSFEKLEEELHSVSTSAQETAPASKVEEHKPLEFNLEGFSKTEIDEPEPAEAKHVHLSVEPRAIESKGPEHFAKKVDFGKKEDVIPGVAKTEHHDAVFQHHHETTHKTQIEPVHVEEEAQEAPALEFKFDLTEPAIPQEKQPEPEVEPIQQADIAFNFETVSTEAQAEPQPVVETQELVFSFDKPNAQPEIEPETVIAPAPTVEVAAEPLSITSFDSLPNAIESTVAPVKEPVPETKAPADYVVQQFPELAALSDTKLNLSLAEQYIRLGAFSSARALLEDSQVQYHADELDRAKYLLNQIAS</sequence>
<keyword evidence="3" id="KW-1185">Reference proteome</keyword>
<evidence type="ECO:0008006" key="4">
    <source>
        <dbReference type="Google" id="ProtNLM"/>
    </source>
</evidence>